<dbReference type="NCBIfam" id="TIGR01958">
    <property type="entry name" value="nuoE_fam"/>
    <property type="match status" value="1"/>
</dbReference>
<keyword evidence="11" id="KW-1185">Reference proteome</keyword>
<evidence type="ECO:0000313" key="10">
    <source>
        <dbReference type="EMBL" id="EMR08138.1"/>
    </source>
</evidence>
<dbReference type="GO" id="GO:0005743">
    <property type="term" value="C:mitochondrial inner membrane"/>
    <property type="evidence" value="ECO:0007669"/>
    <property type="project" value="UniProtKB-ARBA"/>
</dbReference>
<dbReference type="GO" id="GO:0046872">
    <property type="term" value="F:metal ion binding"/>
    <property type="evidence" value="ECO:0007669"/>
    <property type="project" value="UniProtKB-KW"/>
</dbReference>
<accession>M7NHU4</accession>
<dbReference type="AlphaFoldDB" id="M7NHU4"/>
<evidence type="ECO:0000256" key="5">
    <source>
        <dbReference type="ARBA" id="ARBA00023004"/>
    </source>
</evidence>
<dbReference type="InterPro" id="IPR002023">
    <property type="entry name" value="NuoE-like"/>
</dbReference>
<dbReference type="VEuPathDB" id="FungiDB:PNEG_03576"/>
<feature type="compositionally biased region" description="Polar residues" evidence="9">
    <location>
        <begin position="243"/>
        <end position="257"/>
    </location>
</feature>
<keyword evidence="2" id="KW-0001">2Fe-2S</keyword>
<proteinExistence type="inferred from homology"/>
<gene>
    <name evidence="10" type="ORF">PNEG_03576</name>
</gene>
<dbReference type="Proteomes" id="UP000011958">
    <property type="component" value="Unassembled WGS sequence"/>
</dbReference>
<dbReference type="GO" id="GO:0051537">
    <property type="term" value="F:2 iron, 2 sulfur cluster binding"/>
    <property type="evidence" value="ECO:0007669"/>
    <property type="project" value="UniProtKB-KW"/>
</dbReference>
<evidence type="ECO:0000256" key="9">
    <source>
        <dbReference type="SAM" id="MobiDB-lite"/>
    </source>
</evidence>
<evidence type="ECO:0008006" key="12">
    <source>
        <dbReference type="Google" id="ProtNLM"/>
    </source>
</evidence>
<evidence type="ECO:0000256" key="8">
    <source>
        <dbReference type="ARBA" id="ARBA00034078"/>
    </source>
</evidence>
<keyword evidence="5" id="KW-0408">Iron</keyword>
<keyword evidence="7" id="KW-0520">NAD</keyword>
<dbReference type="CDD" id="cd03064">
    <property type="entry name" value="TRX_Fd_NuoE"/>
    <property type="match status" value="1"/>
</dbReference>
<dbReference type="STRING" id="1069680.M7NHU4"/>
<dbReference type="HOGENOM" id="CLU_054362_1_0_1"/>
<evidence type="ECO:0000256" key="6">
    <source>
        <dbReference type="ARBA" id="ARBA00023014"/>
    </source>
</evidence>
<dbReference type="InterPro" id="IPR041921">
    <property type="entry name" value="NuoE_N"/>
</dbReference>
<dbReference type="eggNOG" id="KOG3196">
    <property type="taxonomic scope" value="Eukaryota"/>
</dbReference>
<comment type="cofactor">
    <cofactor evidence="8">
        <name>[2Fe-2S] cluster</name>
        <dbReference type="ChEBI" id="CHEBI:190135"/>
    </cofactor>
</comment>
<dbReference type="FunFam" id="3.40.30.10:FF:000022">
    <property type="entry name" value="NADH dehydrogenase flavoprotein 2, mitochondrial"/>
    <property type="match status" value="1"/>
</dbReference>
<dbReference type="GO" id="GO:1902494">
    <property type="term" value="C:catalytic complex"/>
    <property type="evidence" value="ECO:0007669"/>
    <property type="project" value="UniProtKB-ARBA"/>
</dbReference>
<dbReference type="PANTHER" id="PTHR10371">
    <property type="entry name" value="NADH DEHYDROGENASE UBIQUINONE FLAVOPROTEIN 2, MITOCHONDRIAL"/>
    <property type="match status" value="1"/>
</dbReference>
<keyword evidence="3" id="KW-0479">Metal-binding</keyword>
<dbReference type="InterPro" id="IPR036249">
    <property type="entry name" value="Thioredoxin-like_sf"/>
</dbReference>
<dbReference type="Pfam" id="PF01257">
    <property type="entry name" value="2Fe-2S_thioredx"/>
    <property type="match status" value="1"/>
</dbReference>
<comment type="similarity">
    <text evidence="1">Belongs to the complex I 24 kDa subunit family.</text>
</comment>
<evidence type="ECO:0000313" key="11">
    <source>
        <dbReference type="Proteomes" id="UP000011958"/>
    </source>
</evidence>
<dbReference type="GeneID" id="19897263"/>
<evidence type="ECO:0000256" key="1">
    <source>
        <dbReference type="ARBA" id="ARBA00010643"/>
    </source>
</evidence>
<comment type="caution">
    <text evidence="10">The sequence shown here is derived from an EMBL/GenBank/DDBJ whole genome shotgun (WGS) entry which is preliminary data.</text>
</comment>
<dbReference type="PANTHER" id="PTHR10371:SF3">
    <property type="entry name" value="NADH DEHYDROGENASE [UBIQUINONE] FLAVOPROTEIN 2, MITOCHONDRIAL"/>
    <property type="match status" value="1"/>
</dbReference>
<dbReference type="Gene3D" id="3.40.30.10">
    <property type="entry name" value="Glutaredoxin"/>
    <property type="match status" value="1"/>
</dbReference>
<dbReference type="OMA" id="IMSIYPE"/>
<name>M7NHU4_PNEMU</name>
<keyword evidence="4" id="KW-1278">Translocase</keyword>
<reference evidence="11" key="1">
    <citation type="journal article" date="2016" name="Nat. Commun.">
        <title>Genome analysis of three Pneumocystis species reveals adaptation mechanisms to life exclusively in mammalian hosts.</title>
        <authorList>
            <person name="Ma L."/>
            <person name="Chen Z."/>
            <person name="Huang D.W."/>
            <person name="Kutty G."/>
            <person name="Ishihara M."/>
            <person name="Wang H."/>
            <person name="Abouelleil A."/>
            <person name="Bishop L."/>
            <person name="Davey E."/>
            <person name="Deng R."/>
            <person name="Deng X."/>
            <person name="Fan L."/>
            <person name="Fantoni G."/>
            <person name="Fitzgerald M."/>
            <person name="Gogineni E."/>
            <person name="Goldberg J.M."/>
            <person name="Handley G."/>
            <person name="Hu X."/>
            <person name="Huber C."/>
            <person name="Jiao X."/>
            <person name="Jones K."/>
            <person name="Levin J.Z."/>
            <person name="Liu Y."/>
            <person name="Macdonald P."/>
            <person name="Melnikov A."/>
            <person name="Raley C."/>
            <person name="Sassi M."/>
            <person name="Sherman B.T."/>
            <person name="Song X."/>
            <person name="Sykes S."/>
            <person name="Tran B."/>
            <person name="Walsh L."/>
            <person name="Xia Y."/>
            <person name="Yang J."/>
            <person name="Young S."/>
            <person name="Zeng Q."/>
            <person name="Zheng X."/>
            <person name="Stephens R."/>
            <person name="Nusbaum C."/>
            <person name="Birren B.W."/>
            <person name="Azadi P."/>
            <person name="Lempicki R.A."/>
            <person name="Cuomo C.A."/>
            <person name="Kovacs J.A."/>
        </authorList>
    </citation>
    <scope>NUCLEOTIDE SEQUENCE [LARGE SCALE GENOMIC DNA]</scope>
    <source>
        <strain evidence="11">B123</strain>
    </source>
</reference>
<dbReference type="FunFam" id="1.10.10.1590:FF:000001">
    <property type="entry name" value="NADH-quinone oxidoreductase subunit E"/>
    <property type="match status" value="1"/>
</dbReference>
<feature type="region of interest" description="Disordered" evidence="9">
    <location>
        <begin position="227"/>
        <end position="264"/>
    </location>
</feature>
<keyword evidence="6" id="KW-0411">Iron-sulfur</keyword>
<evidence type="ECO:0000256" key="4">
    <source>
        <dbReference type="ARBA" id="ARBA00022967"/>
    </source>
</evidence>
<dbReference type="GO" id="GO:0008137">
    <property type="term" value="F:NADH dehydrogenase (ubiquinone) activity"/>
    <property type="evidence" value="ECO:0007669"/>
    <property type="project" value="UniProtKB-ARBA"/>
</dbReference>
<dbReference type="GO" id="GO:0098796">
    <property type="term" value="C:membrane protein complex"/>
    <property type="evidence" value="ECO:0007669"/>
    <property type="project" value="UniProtKB-ARBA"/>
</dbReference>
<dbReference type="EMBL" id="AFWA02000016">
    <property type="protein sequence ID" value="EMR08138.1"/>
    <property type="molecule type" value="Genomic_DNA"/>
</dbReference>
<dbReference type="GO" id="GO:0016491">
    <property type="term" value="F:oxidoreductase activity"/>
    <property type="evidence" value="ECO:0007669"/>
    <property type="project" value="InterPro"/>
</dbReference>
<dbReference type="RefSeq" id="XP_007875669.1">
    <property type="nucleotide sequence ID" value="XM_007877478.1"/>
</dbReference>
<evidence type="ECO:0000256" key="7">
    <source>
        <dbReference type="ARBA" id="ARBA00023027"/>
    </source>
</evidence>
<dbReference type="OrthoDB" id="10254187at2759"/>
<evidence type="ECO:0000256" key="2">
    <source>
        <dbReference type="ARBA" id="ARBA00022714"/>
    </source>
</evidence>
<dbReference type="SUPFAM" id="SSF52833">
    <property type="entry name" value="Thioredoxin-like"/>
    <property type="match status" value="1"/>
</dbReference>
<dbReference type="GO" id="GO:0006120">
    <property type="term" value="P:mitochondrial electron transport, NADH to ubiquinone"/>
    <property type="evidence" value="ECO:0007669"/>
    <property type="project" value="UniProtKB-ARBA"/>
</dbReference>
<evidence type="ECO:0000256" key="3">
    <source>
        <dbReference type="ARBA" id="ARBA00022723"/>
    </source>
</evidence>
<dbReference type="InterPro" id="IPR042128">
    <property type="entry name" value="NuoE_dom"/>
</dbReference>
<sequence>MIKRFFLTKDVTLNSSRSLSPNKNVLKSCMRYLLYKPRSCFFHNNIIQSRISFNHINTPENNPDIPFEFTPENLKRSKEIINRYPSEWKKAAVMPLLDLGQRQLGYTSISIMDYVAKLLNIPKMRVYEIATFYTMYNRQPVGTLVQVCTTTPCQLCGSDQILKAVQDYLGVSPGGTTSDGKFTLMEMECAGACVNAPLFTVGDNYYEDLDPNTCIEILKMIRAGKFPKHGPQSGRKSCEPKSGLTSLTDEPWTSSTVLRKDGAL</sequence>
<organism evidence="10 11">
    <name type="scientific">Pneumocystis murina (strain B123)</name>
    <name type="common">Mouse pneumocystis pneumonia agent</name>
    <name type="synonym">Pneumocystis carinii f. sp. muris</name>
    <dbReference type="NCBI Taxonomy" id="1069680"/>
    <lineage>
        <taxon>Eukaryota</taxon>
        <taxon>Fungi</taxon>
        <taxon>Dikarya</taxon>
        <taxon>Ascomycota</taxon>
        <taxon>Taphrinomycotina</taxon>
        <taxon>Pneumocystomycetes</taxon>
        <taxon>Pneumocystaceae</taxon>
        <taxon>Pneumocystis</taxon>
    </lineage>
</organism>
<protein>
    <recommendedName>
        <fullName evidence="12">NADH-ubiquinone oxidoreductase 24 kDa subunit, mitochondrial</fullName>
    </recommendedName>
</protein>
<dbReference type="Gene3D" id="1.10.10.1590">
    <property type="entry name" value="NADH-quinone oxidoreductase subunit E"/>
    <property type="match status" value="1"/>
</dbReference>